<dbReference type="Proteomes" id="UP001314170">
    <property type="component" value="Unassembled WGS sequence"/>
</dbReference>
<feature type="signal peptide" evidence="1">
    <location>
        <begin position="1"/>
        <end position="17"/>
    </location>
</feature>
<dbReference type="AlphaFoldDB" id="A0AAV1RRJ0"/>
<sequence length="169" mass="19299">MIVWVFPTFVILGLMSSFESLCRFSSYSNGLLRDLEVVIARKDDTVLPRRATYWMVSWVGWDPHSQAALALLLTRLQSYGDAIQCKENVCLCDTYPHFILFKYIKSLLNRDWDCLVLRSPKKGTFVQTSLLKKKAIRNQDVPLHVWYCPPGDLSLLFLADSSGVAHLLA</sequence>
<reference evidence="2 3" key="1">
    <citation type="submission" date="2024-01" db="EMBL/GenBank/DDBJ databases">
        <authorList>
            <person name="Waweru B."/>
        </authorList>
    </citation>
    <scope>NUCLEOTIDE SEQUENCE [LARGE SCALE GENOMIC DNA]</scope>
</reference>
<feature type="chain" id="PRO_5043539095" evidence="1">
    <location>
        <begin position="18"/>
        <end position="169"/>
    </location>
</feature>
<accession>A0AAV1RRJ0</accession>
<name>A0AAV1RRJ0_9ROSI</name>
<evidence type="ECO:0000313" key="2">
    <source>
        <dbReference type="EMBL" id="CAK7338303.1"/>
    </source>
</evidence>
<protein>
    <submittedName>
        <fullName evidence="2">Uncharacterized protein</fullName>
    </submittedName>
</protein>
<evidence type="ECO:0000256" key="1">
    <source>
        <dbReference type="SAM" id="SignalP"/>
    </source>
</evidence>
<keyword evidence="3" id="KW-1185">Reference proteome</keyword>
<dbReference type="EMBL" id="CAWUPB010001116">
    <property type="protein sequence ID" value="CAK7338303.1"/>
    <property type="molecule type" value="Genomic_DNA"/>
</dbReference>
<comment type="caution">
    <text evidence="2">The sequence shown here is derived from an EMBL/GenBank/DDBJ whole genome shotgun (WGS) entry which is preliminary data.</text>
</comment>
<gene>
    <name evidence="2" type="ORF">DCAF_LOCUS13348</name>
</gene>
<organism evidence="2 3">
    <name type="scientific">Dovyalis caffra</name>
    <dbReference type="NCBI Taxonomy" id="77055"/>
    <lineage>
        <taxon>Eukaryota</taxon>
        <taxon>Viridiplantae</taxon>
        <taxon>Streptophyta</taxon>
        <taxon>Embryophyta</taxon>
        <taxon>Tracheophyta</taxon>
        <taxon>Spermatophyta</taxon>
        <taxon>Magnoliopsida</taxon>
        <taxon>eudicotyledons</taxon>
        <taxon>Gunneridae</taxon>
        <taxon>Pentapetalae</taxon>
        <taxon>rosids</taxon>
        <taxon>fabids</taxon>
        <taxon>Malpighiales</taxon>
        <taxon>Salicaceae</taxon>
        <taxon>Flacourtieae</taxon>
        <taxon>Dovyalis</taxon>
    </lineage>
</organism>
<evidence type="ECO:0000313" key="3">
    <source>
        <dbReference type="Proteomes" id="UP001314170"/>
    </source>
</evidence>
<keyword evidence="1" id="KW-0732">Signal</keyword>
<proteinExistence type="predicted"/>